<evidence type="ECO:0000313" key="6">
    <source>
        <dbReference type="EMBL" id="GMH23350.1"/>
    </source>
</evidence>
<proteinExistence type="predicted"/>
<dbReference type="FunFam" id="1.10.510.10:FF:001543">
    <property type="entry name" value="Cysteine-rich receptor-like protein kinase 41"/>
    <property type="match status" value="1"/>
</dbReference>
<evidence type="ECO:0000313" key="7">
    <source>
        <dbReference type="Proteomes" id="UP001279734"/>
    </source>
</evidence>
<dbReference type="PROSITE" id="PS50011">
    <property type="entry name" value="PROTEIN_KINASE_DOM"/>
    <property type="match status" value="1"/>
</dbReference>
<sequence length="425" mass="46757">MIDLSTKGTQADGGLHEMTMGFFSIIACCVGKRLNRGVDGGGGGGGGEGETPELLFGLQSLQIATNFFFESNKLGHGGFGPVYKGLMPNGQEVAVKKLSLNSRQGMKEFANEVKLLLKIQHRNLVTLLGCCIEGPEKMLVYEYLPNRSLDYFLFDVNKSAALDWPRRFKVITGVARGLLYLHEEAPVRIIHRDIKASNILLDEHLNPKISDFGLARLFPGNDTHFDTLKVSGTYGYMAPEYVTRGYASVKTDVFSYGILVLEIVSGRKNHNDRLGADKSDLLRYAWMLFQEGKTLELVDTNLKKYIPAEAAMCIQLGLLCCQAAVADRPHMSSVNLMLSSESFNLPRPGKPGIHGRCGGLSTTTSAFTKTNASTSTATAVTKTSPGSSYVEESSKIQYLFLLLRVDKRHHHHCCRHRHHPAGVLC</sequence>
<dbReference type="PANTHER" id="PTHR47973">
    <property type="entry name" value="CYSTEINE-RICH RECEPTOR-LIKE PROTEIN KINASE 3"/>
    <property type="match status" value="1"/>
</dbReference>
<dbReference type="GO" id="GO:0004672">
    <property type="term" value="F:protein kinase activity"/>
    <property type="evidence" value="ECO:0007669"/>
    <property type="project" value="InterPro"/>
</dbReference>
<keyword evidence="7" id="KW-1185">Reference proteome</keyword>
<dbReference type="InterPro" id="IPR000719">
    <property type="entry name" value="Prot_kinase_dom"/>
</dbReference>
<dbReference type="Gene3D" id="3.30.200.20">
    <property type="entry name" value="Phosphorylase Kinase, domain 1"/>
    <property type="match status" value="1"/>
</dbReference>
<name>A0AAD3T5D0_NEPGR</name>
<keyword evidence="2" id="KW-0547">Nucleotide-binding</keyword>
<keyword evidence="3" id="KW-0418">Kinase</keyword>
<evidence type="ECO:0000256" key="1">
    <source>
        <dbReference type="ARBA" id="ARBA00022679"/>
    </source>
</evidence>
<dbReference type="PROSITE" id="PS51257">
    <property type="entry name" value="PROKAR_LIPOPROTEIN"/>
    <property type="match status" value="1"/>
</dbReference>
<dbReference type="InterPro" id="IPR001245">
    <property type="entry name" value="Ser-Thr/Tyr_kinase_cat_dom"/>
</dbReference>
<dbReference type="PROSITE" id="PS00108">
    <property type="entry name" value="PROTEIN_KINASE_ST"/>
    <property type="match status" value="1"/>
</dbReference>
<dbReference type="Pfam" id="PF07714">
    <property type="entry name" value="PK_Tyr_Ser-Thr"/>
    <property type="match status" value="1"/>
</dbReference>
<evidence type="ECO:0000256" key="3">
    <source>
        <dbReference type="ARBA" id="ARBA00022777"/>
    </source>
</evidence>
<dbReference type="InterPro" id="IPR011009">
    <property type="entry name" value="Kinase-like_dom_sf"/>
</dbReference>
<dbReference type="Gene3D" id="1.10.510.10">
    <property type="entry name" value="Transferase(Phosphotransferase) domain 1"/>
    <property type="match status" value="1"/>
</dbReference>
<dbReference type="GO" id="GO:0005524">
    <property type="term" value="F:ATP binding"/>
    <property type="evidence" value="ECO:0007669"/>
    <property type="project" value="UniProtKB-KW"/>
</dbReference>
<dbReference type="CDD" id="cd14066">
    <property type="entry name" value="STKc_IRAK"/>
    <property type="match status" value="1"/>
</dbReference>
<dbReference type="FunFam" id="3.30.200.20:FF:000177">
    <property type="entry name" value="Cysteine-rich receptor-like protein kinase 2"/>
    <property type="match status" value="1"/>
</dbReference>
<keyword evidence="1" id="KW-0808">Transferase</keyword>
<evidence type="ECO:0000256" key="4">
    <source>
        <dbReference type="ARBA" id="ARBA00022840"/>
    </source>
</evidence>
<evidence type="ECO:0000256" key="2">
    <source>
        <dbReference type="ARBA" id="ARBA00022741"/>
    </source>
</evidence>
<organism evidence="6 7">
    <name type="scientific">Nepenthes gracilis</name>
    <name type="common">Slender pitcher plant</name>
    <dbReference type="NCBI Taxonomy" id="150966"/>
    <lineage>
        <taxon>Eukaryota</taxon>
        <taxon>Viridiplantae</taxon>
        <taxon>Streptophyta</taxon>
        <taxon>Embryophyta</taxon>
        <taxon>Tracheophyta</taxon>
        <taxon>Spermatophyta</taxon>
        <taxon>Magnoliopsida</taxon>
        <taxon>eudicotyledons</taxon>
        <taxon>Gunneridae</taxon>
        <taxon>Pentapetalae</taxon>
        <taxon>Caryophyllales</taxon>
        <taxon>Nepenthaceae</taxon>
        <taxon>Nepenthes</taxon>
    </lineage>
</organism>
<dbReference type="InterPro" id="IPR052059">
    <property type="entry name" value="CR_Ser/Thr_kinase"/>
</dbReference>
<comment type="caution">
    <text evidence="6">The sequence shown here is derived from an EMBL/GenBank/DDBJ whole genome shotgun (WGS) entry which is preliminary data.</text>
</comment>
<dbReference type="EMBL" id="BSYO01000026">
    <property type="protein sequence ID" value="GMH23350.1"/>
    <property type="molecule type" value="Genomic_DNA"/>
</dbReference>
<dbReference type="AlphaFoldDB" id="A0AAD3T5D0"/>
<dbReference type="Proteomes" id="UP001279734">
    <property type="component" value="Unassembled WGS sequence"/>
</dbReference>
<feature type="domain" description="Protein kinase" evidence="5">
    <location>
        <begin position="68"/>
        <end position="343"/>
    </location>
</feature>
<evidence type="ECO:0000259" key="5">
    <source>
        <dbReference type="PROSITE" id="PS50011"/>
    </source>
</evidence>
<gene>
    <name evidence="6" type="ORF">Nepgr_025193</name>
</gene>
<protein>
    <recommendedName>
        <fullName evidence="5">Protein kinase domain-containing protein</fullName>
    </recommendedName>
</protein>
<dbReference type="InterPro" id="IPR008271">
    <property type="entry name" value="Ser/Thr_kinase_AS"/>
</dbReference>
<accession>A0AAD3T5D0</accession>
<dbReference type="SUPFAM" id="SSF56112">
    <property type="entry name" value="Protein kinase-like (PK-like)"/>
    <property type="match status" value="1"/>
</dbReference>
<dbReference type="SMART" id="SM00220">
    <property type="entry name" value="S_TKc"/>
    <property type="match status" value="1"/>
</dbReference>
<reference evidence="6" key="1">
    <citation type="submission" date="2023-05" db="EMBL/GenBank/DDBJ databases">
        <title>Nepenthes gracilis genome sequencing.</title>
        <authorList>
            <person name="Fukushima K."/>
        </authorList>
    </citation>
    <scope>NUCLEOTIDE SEQUENCE</scope>
    <source>
        <strain evidence="6">SING2019-196</strain>
    </source>
</reference>
<keyword evidence="4" id="KW-0067">ATP-binding</keyword>